<sequence length="422" mass="44081">MTRAPQRATFRDVFALAEFRALWFAELLSIFGDQLARVALSVLVFQETGSAALTGLTYALTYAPSILGGIFLSGLADRFPRREVMVGVDLARAVLILLVAIPGMSVWVLAVLVAGVSLLNPPFKAAQLALMPDVLEGDRYVVGLAVRSMTNQTAQLIGFAGGGLLIAAIDPHLALVIDGLTFIASALFVRFGLQRRPAARATEEAAKRANFLSSIRQGGRLVFADSGLRTLLLITWVSGLLPVYEGLAAPYAKTFGGGSFEVGLLLASDPLGSVIGAFVFTRWVHPATRPKLIGPLAILAAAPMLVAFLRPGLVPSMVVFLVCGALGTVALMQATASLSLAVPDSSRAQTMGLSNTGLTTAMGLSPAIGGVVADATNAQTAVGIFGVAGILITAVLAWVWFRAIGSDPQRWIPSDTTPTSPA</sequence>
<evidence type="ECO:0000256" key="4">
    <source>
        <dbReference type="ARBA" id="ARBA00022692"/>
    </source>
</evidence>
<dbReference type="Gene3D" id="1.20.1250.20">
    <property type="entry name" value="MFS general substrate transporter like domains"/>
    <property type="match status" value="1"/>
</dbReference>
<evidence type="ECO:0000256" key="5">
    <source>
        <dbReference type="ARBA" id="ARBA00022989"/>
    </source>
</evidence>
<feature type="transmembrane region" description="Helical" evidence="7">
    <location>
        <begin position="51"/>
        <end position="72"/>
    </location>
</feature>
<feature type="transmembrane region" description="Helical" evidence="7">
    <location>
        <begin position="221"/>
        <end position="242"/>
    </location>
</feature>
<evidence type="ECO:0000256" key="2">
    <source>
        <dbReference type="ARBA" id="ARBA00022448"/>
    </source>
</evidence>
<dbReference type="InterPro" id="IPR022324">
    <property type="entry name" value="Bacilysin_exporter_BacE_put"/>
</dbReference>
<feature type="transmembrane region" description="Helical" evidence="7">
    <location>
        <begin position="353"/>
        <end position="373"/>
    </location>
</feature>
<evidence type="ECO:0000313" key="8">
    <source>
        <dbReference type="EMBL" id="MCE7005219.1"/>
    </source>
</evidence>
<name>A0ABS8ZBI4_9PSEU</name>
<dbReference type="CDD" id="cd06173">
    <property type="entry name" value="MFS_MefA_like"/>
    <property type="match status" value="1"/>
</dbReference>
<feature type="transmembrane region" description="Helical" evidence="7">
    <location>
        <begin position="21"/>
        <end position="45"/>
    </location>
</feature>
<keyword evidence="6 7" id="KW-0472">Membrane</keyword>
<dbReference type="Pfam" id="PF05977">
    <property type="entry name" value="MFS_3"/>
    <property type="match status" value="1"/>
</dbReference>
<dbReference type="PANTHER" id="PTHR23513:SF11">
    <property type="entry name" value="STAPHYLOFERRIN A TRANSPORTER"/>
    <property type="match status" value="1"/>
</dbReference>
<dbReference type="RefSeq" id="WP_233726806.1">
    <property type="nucleotide sequence ID" value="NZ_JAJVCN010000002.1"/>
</dbReference>
<proteinExistence type="predicted"/>
<gene>
    <name evidence="8" type="ORF">LWC34_20650</name>
</gene>
<evidence type="ECO:0000256" key="6">
    <source>
        <dbReference type="ARBA" id="ARBA00023136"/>
    </source>
</evidence>
<evidence type="ECO:0000256" key="1">
    <source>
        <dbReference type="ARBA" id="ARBA00004651"/>
    </source>
</evidence>
<dbReference type="Proteomes" id="UP001521150">
    <property type="component" value="Unassembled WGS sequence"/>
</dbReference>
<feature type="transmembrane region" description="Helical" evidence="7">
    <location>
        <begin position="292"/>
        <end position="311"/>
    </location>
</feature>
<organism evidence="8 9">
    <name type="scientific">Kibdelosporangium philippinense</name>
    <dbReference type="NCBI Taxonomy" id="211113"/>
    <lineage>
        <taxon>Bacteria</taxon>
        <taxon>Bacillati</taxon>
        <taxon>Actinomycetota</taxon>
        <taxon>Actinomycetes</taxon>
        <taxon>Pseudonocardiales</taxon>
        <taxon>Pseudonocardiaceae</taxon>
        <taxon>Kibdelosporangium</taxon>
    </lineage>
</organism>
<keyword evidence="5 7" id="KW-1133">Transmembrane helix</keyword>
<comment type="caution">
    <text evidence="8">The sequence shown here is derived from an EMBL/GenBank/DDBJ whole genome shotgun (WGS) entry which is preliminary data.</text>
</comment>
<dbReference type="EMBL" id="JAJVCN010000002">
    <property type="protein sequence ID" value="MCE7005219.1"/>
    <property type="molecule type" value="Genomic_DNA"/>
</dbReference>
<accession>A0ABS8ZBI4</accession>
<dbReference type="InterPro" id="IPR036259">
    <property type="entry name" value="MFS_trans_sf"/>
</dbReference>
<evidence type="ECO:0000256" key="3">
    <source>
        <dbReference type="ARBA" id="ARBA00022475"/>
    </source>
</evidence>
<reference evidence="8 9" key="1">
    <citation type="submission" date="2021-12" db="EMBL/GenBank/DDBJ databases">
        <title>Genome sequence of Kibdelosporangium philippinense ATCC 49844.</title>
        <authorList>
            <person name="Fedorov E.A."/>
            <person name="Omeragic M."/>
            <person name="Shalygina K.F."/>
            <person name="Maclea K.S."/>
        </authorList>
    </citation>
    <scope>NUCLEOTIDE SEQUENCE [LARGE SCALE GENOMIC DNA]</scope>
    <source>
        <strain evidence="8 9">ATCC 49844</strain>
    </source>
</reference>
<dbReference type="PANTHER" id="PTHR23513">
    <property type="entry name" value="INTEGRAL MEMBRANE EFFLUX PROTEIN-RELATED"/>
    <property type="match status" value="1"/>
</dbReference>
<keyword evidence="9" id="KW-1185">Reference proteome</keyword>
<feature type="transmembrane region" description="Helical" evidence="7">
    <location>
        <begin position="262"/>
        <end position="280"/>
    </location>
</feature>
<feature type="transmembrane region" description="Helical" evidence="7">
    <location>
        <begin position="173"/>
        <end position="193"/>
    </location>
</feature>
<dbReference type="InterPro" id="IPR010290">
    <property type="entry name" value="TM_effector"/>
</dbReference>
<feature type="transmembrane region" description="Helical" evidence="7">
    <location>
        <begin position="379"/>
        <end position="401"/>
    </location>
</feature>
<keyword evidence="3" id="KW-1003">Cell membrane</keyword>
<comment type="subcellular location">
    <subcellularLocation>
        <location evidence="1">Cell membrane</location>
        <topology evidence="1">Multi-pass membrane protein</topology>
    </subcellularLocation>
</comment>
<protein>
    <submittedName>
        <fullName evidence="8">MFS transporter</fullName>
    </submittedName>
</protein>
<dbReference type="PRINTS" id="PR01988">
    <property type="entry name" value="EXPORTERBACE"/>
</dbReference>
<evidence type="ECO:0000256" key="7">
    <source>
        <dbReference type="SAM" id="Phobius"/>
    </source>
</evidence>
<keyword evidence="2" id="KW-0813">Transport</keyword>
<feature type="transmembrane region" description="Helical" evidence="7">
    <location>
        <begin position="317"/>
        <end position="341"/>
    </location>
</feature>
<feature type="transmembrane region" description="Helical" evidence="7">
    <location>
        <begin position="93"/>
        <end position="119"/>
    </location>
</feature>
<dbReference type="SUPFAM" id="SSF103473">
    <property type="entry name" value="MFS general substrate transporter"/>
    <property type="match status" value="1"/>
</dbReference>
<keyword evidence="4 7" id="KW-0812">Transmembrane</keyword>
<evidence type="ECO:0000313" key="9">
    <source>
        <dbReference type="Proteomes" id="UP001521150"/>
    </source>
</evidence>